<gene>
    <name evidence="1" type="ORF">METZ01_LOCUS19590</name>
</gene>
<sequence length="43" mass="4431">GSSSTASSRSTTSAPLRNCRSSSAARCFTTTTRWSPPSASSFS</sequence>
<feature type="non-terminal residue" evidence="1">
    <location>
        <position position="43"/>
    </location>
</feature>
<name>A0A381PIA1_9ZZZZ</name>
<organism evidence="1">
    <name type="scientific">marine metagenome</name>
    <dbReference type="NCBI Taxonomy" id="408172"/>
    <lineage>
        <taxon>unclassified sequences</taxon>
        <taxon>metagenomes</taxon>
        <taxon>ecological metagenomes</taxon>
    </lineage>
</organism>
<protein>
    <submittedName>
        <fullName evidence="1">Uncharacterized protein</fullName>
    </submittedName>
</protein>
<accession>A0A381PIA1</accession>
<feature type="non-terminal residue" evidence="1">
    <location>
        <position position="1"/>
    </location>
</feature>
<evidence type="ECO:0000313" key="1">
    <source>
        <dbReference type="EMBL" id="SUZ66736.1"/>
    </source>
</evidence>
<reference evidence="1" key="1">
    <citation type="submission" date="2018-05" db="EMBL/GenBank/DDBJ databases">
        <authorList>
            <person name="Lanie J.A."/>
            <person name="Ng W.-L."/>
            <person name="Kazmierczak K.M."/>
            <person name="Andrzejewski T.M."/>
            <person name="Davidsen T.M."/>
            <person name="Wayne K.J."/>
            <person name="Tettelin H."/>
            <person name="Glass J.I."/>
            <person name="Rusch D."/>
            <person name="Podicherti R."/>
            <person name="Tsui H.-C.T."/>
            <person name="Winkler M.E."/>
        </authorList>
    </citation>
    <scope>NUCLEOTIDE SEQUENCE</scope>
</reference>
<proteinExistence type="predicted"/>
<dbReference type="EMBL" id="UINC01000993">
    <property type="protein sequence ID" value="SUZ66736.1"/>
    <property type="molecule type" value="Genomic_DNA"/>
</dbReference>
<dbReference type="AlphaFoldDB" id="A0A381PIA1"/>